<dbReference type="Proteomes" id="UP000289703">
    <property type="component" value="Unassembled WGS sequence"/>
</dbReference>
<proteinExistence type="predicted"/>
<dbReference type="AlphaFoldDB" id="A0A4Q1JIA3"/>
<keyword evidence="1" id="KW-0472">Membrane</keyword>
<gene>
    <name evidence="3" type="ORF">EO244_15305</name>
</gene>
<protein>
    <submittedName>
        <fullName evidence="3">AraC family transcriptional regulator</fullName>
    </submittedName>
</protein>
<dbReference type="PANTHER" id="PTHR15949:SF3">
    <property type="entry name" value="TESTIS-EXPRESSED PROTEIN 264"/>
    <property type="match status" value="1"/>
</dbReference>
<comment type="caution">
    <text evidence="3">The sequence shown here is derived from an EMBL/GenBank/DDBJ whole genome shotgun (WGS) entry which is preliminary data.</text>
</comment>
<dbReference type="SUPFAM" id="SSF55136">
    <property type="entry name" value="Probable bacterial effector-binding domain"/>
    <property type="match status" value="1"/>
</dbReference>
<reference evidence="3 4" key="1">
    <citation type="submission" date="2019-01" db="EMBL/GenBank/DDBJ databases">
        <title>Ancylomarina salipaludis sp. nov., isolated from a salt marsh.</title>
        <authorList>
            <person name="Yoon J.-H."/>
        </authorList>
    </citation>
    <scope>NUCLEOTIDE SEQUENCE [LARGE SCALE GENOMIC DNA]</scope>
    <source>
        <strain evidence="3 4">SHSM-M15</strain>
    </source>
</reference>
<dbReference type="OrthoDB" id="998101at2"/>
<dbReference type="RefSeq" id="WP_129255561.1">
    <property type="nucleotide sequence ID" value="NZ_SAXA01000018.1"/>
</dbReference>
<feature type="domain" description="AraC effector-binding" evidence="2">
    <location>
        <begin position="28"/>
        <end position="180"/>
    </location>
</feature>
<dbReference type="InterPro" id="IPR010499">
    <property type="entry name" value="AraC_E-bd"/>
</dbReference>
<keyword evidence="1" id="KW-1133">Transmembrane helix</keyword>
<keyword evidence="4" id="KW-1185">Reference proteome</keyword>
<keyword evidence="1" id="KW-0812">Transmembrane</keyword>
<dbReference type="Pfam" id="PF06445">
    <property type="entry name" value="GyrI-like"/>
    <property type="match status" value="1"/>
</dbReference>
<dbReference type="SMART" id="SM00871">
    <property type="entry name" value="AraC_E_bind"/>
    <property type="match status" value="1"/>
</dbReference>
<dbReference type="InterPro" id="IPR011256">
    <property type="entry name" value="Reg_factor_effector_dom_sf"/>
</dbReference>
<organism evidence="3 4">
    <name type="scientific">Ancylomarina salipaludis</name>
    <dbReference type="NCBI Taxonomy" id="2501299"/>
    <lineage>
        <taxon>Bacteria</taxon>
        <taxon>Pseudomonadati</taxon>
        <taxon>Bacteroidota</taxon>
        <taxon>Bacteroidia</taxon>
        <taxon>Marinilabiliales</taxon>
        <taxon>Marinifilaceae</taxon>
        <taxon>Ancylomarina</taxon>
    </lineage>
</organism>
<dbReference type="EMBL" id="SAXA01000018">
    <property type="protein sequence ID" value="RXQ88495.1"/>
    <property type="molecule type" value="Genomic_DNA"/>
</dbReference>
<evidence type="ECO:0000313" key="3">
    <source>
        <dbReference type="EMBL" id="RXQ88495.1"/>
    </source>
</evidence>
<evidence type="ECO:0000256" key="1">
    <source>
        <dbReference type="SAM" id="Phobius"/>
    </source>
</evidence>
<dbReference type="Gene3D" id="3.20.80.10">
    <property type="entry name" value="Regulatory factor, effector binding domain"/>
    <property type="match status" value="1"/>
</dbReference>
<evidence type="ECO:0000259" key="2">
    <source>
        <dbReference type="SMART" id="SM00871"/>
    </source>
</evidence>
<name>A0A4Q1JIA3_9BACT</name>
<dbReference type="PANTHER" id="PTHR15949">
    <property type="entry name" value="TESTIS-EXPRESSED PROTEIN 264"/>
    <property type="match status" value="1"/>
</dbReference>
<accession>A0A4Q1JIA3</accession>
<dbReference type="InterPro" id="IPR029442">
    <property type="entry name" value="GyrI-like"/>
</dbReference>
<feature type="transmembrane region" description="Helical" evidence="1">
    <location>
        <begin position="6"/>
        <end position="25"/>
    </location>
</feature>
<sequence>MKIILIIVGVILMITIIVWAYYGGFKKVNCHIEKQGGEILVYRQMTGDYAQSAKLMDEIYHSLLDKYEIETFKGFGIYYDNPKEVEKSKLRSEIGCVIEKKDSSKLTQIQNDFKVKTFPEKKYIIAEFPNKGKLSILFGLMKVYPAIEKFVKENHNKQEGFVMEIYDVPNKKIEYRKEIIE</sequence>
<evidence type="ECO:0000313" key="4">
    <source>
        <dbReference type="Proteomes" id="UP000289703"/>
    </source>
</evidence>